<reference evidence="1" key="1">
    <citation type="submission" date="2021-03" db="EMBL/GenBank/DDBJ databases">
        <title>Chromosome level genome of the anhydrobiotic midge Polypedilum vanderplanki.</title>
        <authorList>
            <person name="Yoshida Y."/>
            <person name="Kikawada T."/>
            <person name="Gusev O."/>
        </authorList>
    </citation>
    <scope>NUCLEOTIDE SEQUENCE</scope>
    <source>
        <strain evidence="1">NIAS01</strain>
        <tissue evidence="1">Whole body or cell culture</tissue>
    </source>
</reference>
<keyword evidence="2" id="KW-1185">Reference proteome</keyword>
<protein>
    <submittedName>
        <fullName evidence="1">Uncharacterized protein</fullName>
    </submittedName>
</protein>
<evidence type="ECO:0000313" key="1">
    <source>
        <dbReference type="EMBL" id="KAG5666852.1"/>
    </source>
</evidence>
<evidence type="ECO:0000313" key="2">
    <source>
        <dbReference type="Proteomes" id="UP001107558"/>
    </source>
</evidence>
<organism evidence="1 2">
    <name type="scientific">Polypedilum vanderplanki</name>
    <name type="common">Sleeping chironomid midge</name>
    <dbReference type="NCBI Taxonomy" id="319348"/>
    <lineage>
        <taxon>Eukaryota</taxon>
        <taxon>Metazoa</taxon>
        <taxon>Ecdysozoa</taxon>
        <taxon>Arthropoda</taxon>
        <taxon>Hexapoda</taxon>
        <taxon>Insecta</taxon>
        <taxon>Pterygota</taxon>
        <taxon>Neoptera</taxon>
        <taxon>Endopterygota</taxon>
        <taxon>Diptera</taxon>
        <taxon>Nematocera</taxon>
        <taxon>Chironomoidea</taxon>
        <taxon>Chironomidae</taxon>
        <taxon>Chironominae</taxon>
        <taxon>Polypedilum</taxon>
        <taxon>Polypedilum</taxon>
    </lineage>
</organism>
<proteinExistence type="predicted"/>
<gene>
    <name evidence="1" type="ORF">PVAND_014860</name>
</gene>
<comment type="caution">
    <text evidence="1">The sequence shown here is derived from an EMBL/GenBank/DDBJ whole genome shotgun (WGS) entry which is preliminary data.</text>
</comment>
<dbReference type="EMBL" id="JADBJN010000004">
    <property type="protein sequence ID" value="KAG5666852.1"/>
    <property type="molecule type" value="Genomic_DNA"/>
</dbReference>
<sequence length="118" mass="13560">MVTNASNEIEHVINVIKNLEDDGSTSNKLIKIDIERIHGNNTKDFNDNYLHFVLERTVAAHDKNVNDLLTHKIKLFGIIDNEEDRRLILQIVATCQDLKITLDFNCDSVLKMCRINVN</sequence>
<accession>A0A9J6BAL0</accession>
<name>A0A9J6BAL0_POLVA</name>
<dbReference type="AlphaFoldDB" id="A0A9J6BAL0"/>
<dbReference type="Proteomes" id="UP001107558">
    <property type="component" value="Chromosome 4"/>
</dbReference>